<evidence type="ECO:0008006" key="2">
    <source>
        <dbReference type="Google" id="ProtNLM"/>
    </source>
</evidence>
<sequence length="241" mass="27787">MTTDLKLILSDRYISTIEPYLRSPHFIRKLKKLFHSVEVLTIDSEFETSDDIKGSLNTILNLLFPPGQPSVVKSVTLLNEFEVVGPHLKGHNLKHLGISFYLNHETVFRTQWVKKGQIVPVRIRLNISRKITEIINTQKELESFTFTLITDDSRRRRLLDNDLFQCLYNVLQLPSLRKFKFDASQLRSQISSVILCNLLSLFLSSPYPLSLKAGSQYYASPDVTLTLESNLDRFQRKACVK</sequence>
<evidence type="ECO:0000313" key="1">
    <source>
        <dbReference type="EnsemblMetazoa" id="Aqu2.1.18111_001"/>
    </source>
</evidence>
<protein>
    <recommendedName>
        <fullName evidence="2">DUF38 domain-containing protein</fullName>
    </recommendedName>
</protein>
<proteinExistence type="predicted"/>
<reference evidence="1" key="1">
    <citation type="submission" date="2017-05" db="UniProtKB">
        <authorList>
            <consortium name="EnsemblMetazoa"/>
        </authorList>
    </citation>
    <scope>IDENTIFICATION</scope>
</reference>
<dbReference type="EnsemblMetazoa" id="Aqu2.1.18111_001">
    <property type="protein sequence ID" value="Aqu2.1.18111_001"/>
    <property type="gene ID" value="Aqu2.1.18111"/>
</dbReference>
<name>A0A1X7TSN3_AMPQE</name>
<dbReference type="AlphaFoldDB" id="A0A1X7TSN3"/>
<organism evidence="1">
    <name type="scientific">Amphimedon queenslandica</name>
    <name type="common">Sponge</name>
    <dbReference type="NCBI Taxonomy" id="400682"/>
    <lineage>
        <taxon>Eukaryota</taxon>
        <taxon>Metazoa</taxon>
        <taxon>Porifera</taxon>
        <taxon>Demospongiae</taxon>
        <taxon>Heteroscleromorpha</taxon>
        <taxon>Haplosclerida</taxon>
        <taxon>Niphatidae</taxon>
        <taxon>Amphimedon</taxon>
    </lineage>
</organism>
<accession>A0A1X7TSN3</accession>
<dbReference type="InParanoid" id="A0A1X7TSN3"/>